<comment type="subcellular location">
    <subcellularLocation>
        <location evidence="2 6">Cytoplasm</location>
    </subcellularLocation>
</comment>
<comment type="catalytic activity">
    <reaction evidence="1 6">
        <text>[protein]-peptidylproline (omega=180) = [protein]-peptidylproline (omega=0)</text>
        <dbReference type="Rhea" id="RHEA:16237"/>
        <dbReference type="Rhea" id="RHEA-COMP:10747"/>
        <dbReference type="Rhea" id="RHEA-COMP:10748"/>
        <dbReference type="ChEBI" id="CHEBI:83833"/>
        <dbReference type="ChEBI" id="CHEBI:83834"/>
        <dbReference type="EC" id="5.2.1.8"/>
    </reaction>
</comment>
<dbReference type="SUPFAM" id="SSF140984">
    <property type="entry name" value="PTPA-like"/>
    <property type="match status" value="1"/>
</dbReference>
<keyword evidence="4 6" id="KW-0697">Rotamase</keyword>
<dbReference type="OrthoDB" id="16120at2759"/>
<dbReference type="GO" id="GO:0005634">
    <property type="term" value="C:nucleus"/>
    <property type="evidence" value="ECO:0007669"/>
    <property type="project" value="TreeGrafter"/>
</dbReference>
<sequence>MKELPVEKLRDIDNETFNEHSDFKRPEKLIEEAKDMQPFRLSKAYVRLVSYIQALNAASTGIQDYHVQYSSRVANVLDVLEQVQEITDSIPLEPGRHRFGNPAFRRWHAKLVNRAPTILDTIVPASLGSAQIELLDYFLGSFGNAQRIDFGTGHELNFLGFLKGLDLLNLLTYEDCAAVGLYVTHKYLEVCRNIIMKYRLEPAGSHGVWGLDDHFFIPYIFGSSQLAAPGGNTLNLRPNAILDKKLTKELSKSNLYFSAIDFINIMKKGPFYEHSPILYDITAVPSWSKVNQGLLKMYDVEVLSKYPVVQHFHFGNLFPFQQFI</sequence>
<dbReference type="GO" id="GO:0005737">
    <property type="term" value="C:cytoplasm"/>
    <property type="evidence" value="ECO:0007669"/>
    <property type="project" value="UniProtKB-SubCell"/>
</dbReference>
<name>S9PY95_SCHOY</name>
<dbReference type="InterPro" id="IPR004327">
    <property type="entry name" value="Phstyr_phstse_ac"/>
</dbReference>
<evidence type="ECO:0000256" key="3">
    <source>
        <dbReference type="ARBA" id="ARBA00022490"/>
    </source>
</evidence>
<evidence type="ECO:0000256" key="2">
    <source>
        <dbReference type="ARBA" id="ARBA00004496"/>
    </source>
</evidence>
<dbReference type="InterPro" id="IPR037218">
    <property type="entry name" value="PTPA_sf"/>
</dbReference>
<evidence type="ECO:0000256" key="1">
    <source>
        <dbReference type="ARBA" id="ARBA00000971"/>
    </source>
</evidence>
<keyword evidence="5 6" id="KW-0413">Isomerase</keyword>
<evidence type="ECO:0000256" key="6">
    <source>
        <dbReference type="RuleBase" id="RU361210"/>
    </source>
</evidence>
<evidence type="ECO:0000313" key="8">
    <source>
        <dbReference type="Proteomes" id="UP000016088"/>
    </source>
</evidence>
<dbReference type="InterPro" id="IPR043170">
    <property type="entry name" value="PTPA_C_lid"/>
</dbReference>
<keyword evidence="3 6" id="KW-0963">Cytoplasm</keyword>
<gene>
    <name evidence="7" type="ORF">SOCG_00693</name>
</gene>
<dbReference type="OMA" id="IHESQDV"/>
<dbReference type="HOGENOM" id="CLU_030733_3_1_1"/>
<dbReference type="AlphaFoldDB" id="S9PY95"/>
<dbReference type="EC" id="5.2.1.8" evidence="6"/>
<dbReference type="GO" id="GO:0008160">
    <property type="term" value="F:protein tyrosine phosphatase activator activity"/>
    <property type="evidence" value="ECO:0007669"/>
    <property type="project" value="TreeGrafter"/>
</dbReference>
<dbReference type="eggNOG" id="KOG2867">
    <property type="taxonomic scope" value="Eukaryota"/>
</dbReference>
<dbReference type="PANTHER" id="PTHR10012">
    <property type="entry name" value="SERINE/THREONINE-PROTEIN PHOSPHATASE 2A REGULATORY SUBUNIT B"/>
    <property type="match status" value="1"/>
</dbReference>
<keyword evidence="8" id="KW-1185">Reference proteome</keyword>
<proteinExistence type="inferred from homology"/>
<dbReference type="Gene3D" id="1.20.120.1150">
    <property type="match status" value="1"/>
</dbReference>
<dbReference type="PANTHER" id="PTHR10012:SF5">
    <property type="entry name" value="SERINE_THREONINE-PROTEIN PHOSPHATASE 2A ACTIVATOR 2"/>
    <property type="match status" value="1"/>
</dbReference>
<comment type="similarity">
    <text evidence="6">Belongs to the PTPA-type PPIase family.</text>
</comment>
<dbReference type="Pfam" id="PF03095">
    <property type="entry name" value="PTPA"/>
    <property type="match status" value="1"/>
</dbReference>
<comment type="function">
    <text evidence="6">PPIases accelerate the folding of proteins. It catalyzes the cis-trans isomerization of proline imidic peptide bonds in oligopeptides.</text>
</comment>
<evidence type="ECO:0000256" key="5">
    <source>
        <dbReference type="ARBA" id="ARBA00023235"/>
    </source>
</evidence>
<dbReference type="GO" id="GO:0003755">
    <property type="term" value="F:peptidyl-prolyl cis-trans isomerase activity"/>
    <property type="evidence" value="ECO:0007669"/>
    <property type="project" value="UniProtKB-KW"/>
</dbReference>
<organism evidence="7 8">
    <name type="scientific">Schizosaccharomyces octosporus (strain yFS286)</name>
    <name type="common">Fission yeast</name>
    <name type="synonym">Octosporomyces octosporus</name>
    <dbReference type="NCBI Taxonomy" id="483514"/>
    <lineage>
        <taxon>Eukaryota</taxon>
        <taxon>Fungi</taxon>
        <taxon>Dikarya</taxon>
        <taxon>Ascomycota</taxon>
        <taxon>Taphrinomycotina</taxon>
        <taxon>Schizosaccharomycetes</taxon>
        <taxon>Schizosaccharomycetales</taxon>
        <taxon>Schizosaccharomycetaceae</taxon>
        <taxon>Schizosaccharomyces</taxon>
    </lineage>
</organism>
<dbReference type="GeneID" id="25029677"/>
<reference evidence="7 8" key="1">
    <citation type="journal article" date="2011" name="Science">
        <title>Comparative functional genomics of the fission yeasts.</title>
        <authorList>
            <person name="Rhind N."/>
            <person name="Chen Z."/>
            <person name="Yassour M."/>
            <person name="Thompson D.A."/>
            <person name="Haas B.J."/>
            <person name="Habib N."/>
            <person name="Wapinski I."/>
            <person name="Roy S."/>
            <person name="Lin M.F."/>
            <person name="Heiman D.I."/>
            <person name="Young S.K."/>
            <person name="Furuya K."/>
            <person name="Guo Y."/>
            <person name="Pidoux A."/>
            <person name="Chen H.M."/>
            <person name="Robbertse B."/>
            <person name="Goldberg J.M."/>
            <person name="Aoki K."/>
            <person name="Bayne E.H."/>
            <person name="Berlin A.M."/>
            <person name="Desjardins C.A."/>
            <person name="Dobbs E."/>
            <person name="Dukaj L."/>
            <person name="Fan L."/>
            <person name="FitzGerald M.G."/>
            <person name="French C."/>
            <person name="Gujja S."/>
            <person name="Hansen K."/>
            <person name="Keifenheim D."/>
            <person name="Levin J.Z."/>
            <person name="Mosher R.A."/>
            <person name="Mueller C.A."/>
            <person name="Pfiffner J."/>
            <person name="Priest M."/>
            <person name="Russ C."/>
            <person name="Smialowska A."/>
            <person name="Swoboda P."/>
            <person name="Sykes S.M."/>
            <person name="Vaughn M."/>
            <person name="Vengrova S."/>
            <person name="Yoder R."/>
            <person name="Zeng Q."/>
            <person name="Allshire R."/>
            <person name="Baulcombe D."/>
            <person name="Birren B.W."/>
            <person name="Brown W."/>
            <person name="Ekwall K."/>
            <person name="Kellis M."/>
            <person name="Leatherwood J."/>
            <person name="Levin H."/>
            <person name="Margalit H."/>
            <person name="Martienssen R."/>
            <person name="Nieduszynski C.A."/>
            <person name="Spatafora J.W."/>
            <person name="Friedman N."/>
            <person name="Dalgaard J.Z."/>
            <person name="Baumann P."/>
            <person name="Niki H."/>
            <person name="Regev A."/>
            <person name="Nusbaum C."/>
        </authorList>
    </citation>
    <scope>NUCLEOTIDE SEQUENCE [LARGE SCALE GENOMIC DNA]</scope>
    <source>
        <strain evidence="8">yFS286</strain>
    </source>
</reference>
<dbReference type="GO" id="GO:0007052">
    <property type="term" value="P:mitotic spindle organization"/>
    <property type="evidence" value="ECO:0007669"/>
    <property type="project" value="TreeGrafter"/>
</dbReference>
<protein>
    <recommendedName>
        <fullName evidence="6">Serine/threonine-protein phosphatase 2A activator</fullName>
        <ecNumber evidence="6">5.2.1.8</ecNumber>
    </recommendedName>
    <alternativeName>
        <fullName evidence="6">Phosphotyrosyl phosphatase activator</fullName>
    </alternativeName>
</protein>
<dbReference type="GO" id="GO:0000159">
    <property type="term" value="C:protein phosphatase type 2A complex"/>
    <property type="evidence" value="ECO:0007669"/>
    <property type="project" value="TreeGrafter"/>
</dbReference>
<dbReference type="Proteomes" id="UP000016088">
    <property type="component" value="Unassembled WGS sequence"/>
</dbReference>
<evidence type="ECO:0000256" key="4">
    <source>
        <dbReference type="ARBA" id="ARBA00023110"/>
    </source>
</evidence>
<dbReference type="EMBL" id="KE503207">
    <property type="protein sequence ID" value="EPX72932.1"/>
    <property type="molecule type" value="Genomic_DNA"/>
</dbReference>
<evidence type="ECO:0000313" key="7">
    <source>
        <dbReference type="EMBL" id="EPX72932.1"/>
    </source>
</evidence>
<dbReference type="CDD" id="cd04087">
    <property type="entry name" value="PTPA"/>
    <property type="match status" value="1"/>
</dbReference>
<dbReference type="PIRSF" id="PIRSF016325">
    <property type="entry name" value="Phstyr_phstse_ac"/>
    <property type="match status" value="1"/>
</dbReference>
<accession>S9PY95</accession>
<dbReference type="FunFam" id="1.20.120.1150:FF:000002">
    <property type="entry name" value="Serine/threonine-protein phosphatase 2A activator"/>
    <property type="match status" value="1"/>
</dbReference>
<dbReference type="RefSeq" id="XP_013018567.1">
    <property type="nucleotide sequence ID" value="XM_013163113.1"/>
</dbReference>
<dbReference type="VEuPathDB" id="FungiDB:SOCG_00693"/>